<feature type="compositionally biased region" description="Basic and acidic residues" evidence="1">
    <location>
        <begin position="22"/>
        <end position="36"/>
    </location>
</feature>
<proteinExistence type="predicted"/>
<name>A0A0L0F1R0_9EUKA</name>
<feature type="region of interest" description="Disordered" evidence="1">
    <location>
        <begin position="20"/>
        <end position="40"/>
    </location>
</feature>
<dbReference type="AlphaFoldDB" id="A0A0L0F1R0"/>
<protein>
    <recommendedName>
        <fullName evidence="2">SNF2 N-terminal domain-containing protein</fullName>
    </recommendedName>
</protein>
<dbReference type="Gene3D" id="3.40.50.10810">
    <property type="entry name" value="Tandem AAA-ATPase domain"/>
    <property type="match status" value="1"/>
</dbReference>
<evidence type="ECO:0000313" key="4">
    <source>
        <dbReference type="Proteomes" id="UP000054560"/>
    </source>
</evidence>
<organism evidence="3 4">
    <name type="scientific">Sphaeroforma arctica JP610</name>
    <dbReference type="NCBI Taxonomy" id="667725"/>
    <lineage>
        <taxon>Eukaryota</taxon>
        <taxon>Ichthyosporea</taxon>
        <taxon>Ichthyophonida</taxon>
        <taxon>Sphaeroforma</taxon>
    </lineage>
</organism>
<evidence type="ECO:0000259" key="2">
    <source>
        <dbReference type="Pfam" id="PF00176"/>
    </source>
</evidence>
<evidence type="ECO:0000256" key="1">
    <source>
        <dbReference type="SAM" id="MobiDB-lite"/>
    </source>
</evidence>
<dbReference type="RefSeq" id="XP_014143975.1">
    <property type="nucleotide sequence ID" value="XM_014288500.1"/>
</dbReference>
<gene>
    <name evidence="3" type="ORF">SARC_17406</name>
</gene>
<feature type="non-terminal residue" evidence="3">
    <location>
        <position position="165"/>
    </location>
</feature>
<dbReference type="GO" id="GO:0005524">
    <property type="term" value="F:ATP binding"/>
    <property type="evidence" value="ECO:0007669"/>
    <property type="project" value="InterPro"/>
</dbReference>
<accession>A0A0L0F1R0</accession>
<dbReference type="GeneID" id="25917910"/>
<keyword evidence="4" id="KW-1185">Reference proteome</keyword>
<evidence type="ECO:0000313" key="3">
    <source>
        <dbReference type="EMBL" id="KNC70073.1"/>
    </source>
</evidence>
<feature type="domain" description="SNF2 N-terminal" evidence="2">
    <location>
        <begin position="120"/>
        <end position="140"/>
    </location>
</feature>
<dbReference type="EMBL" id="KQ252246">
    <property type="protein sequence ID" value="KNC70073.1"/>
    <property type="molecule type" value="Genomic_DNA"/>
</dbReference>
<dbReference type="Proteomes" id="UP000054560">
    <property type="component" value="Unassembled WGS sequence"/>
</dbReference>
<dbReference type="OrthoDB" id="423559at2759"/>
<dbReference type="InterPro" id="IPR000330">
    <property type="entry name" value="SNF2_N"/>
</dbReference>
<dbReference type="InterPro" id="IPR038718">
    <property type="entry name" value="SNF2-like_sf"/>
</dbReference>
<reference evidence="3 4" key="1">
    <citation type="submission" date="2011-02" db="EMBL/GenBank/DDBJ databases">
        <title>The Genome Sequence of Sphaeroforma arctica JP610.</title>
        <authorList>
            <consortium name="The Broad Institute Genome Sequencing Platform"/>
            <person name="Russ C."/>
            <person name="Cuomo C."/>
            <person name="Young S.K."/>
            <person name="Zeng Q."/>
            <person name="Gargeya S."/>
            <person name="Alvarado L."/>
            <person name="Berlin A."/>
            <person name="Chapman S.B."/>
            <person name="Chen Z."/>
            <person name="Freedman E."/>
            <person name="Gellesch M."/>
            <person name="Goldberg J."/>
            <person name="Griggs A."/>
            <person name="Gujja S."/>
            <person name="Heilman E."/>
            <person name="Heiman D."/>
            <person name="Howarth C."/>
            <person name="Mehta T."/>
            <person name="Neiman D."/>
            <person name="Pearson M."/>
            <person name="Roberts A."/>
            <person name="Saif S."/>
            <person name="Shea T."/>
            <person name="Shenoy N."/>
            <person name="Sisk P."/>
            <person name="Stolte C."/>
            <person name="Sykes S."/>
            <person name="White J."/>
            <person name="Yandava C."/>
            <person name="Burger G."/>
            <person name="Gray M.W."/>
            <person name="Holland P.W.H."/>
            <person name="King N."/>
            <person name="Lang F.B.F."/>
            <person name="Roger A.J."/>
            <person name="Ruiz-Trillo I."/>
            <person name="Haas B."/>
            <person name="Nusbaum C."/>
            <person name="Birren B."/>
        </authorList>
    </citation>
    <scope>NUCLEOTIDE SEQUENCE [LARGE SCALE GENOMIC DNA]</scope>
    <source>
        <strain evidence="3 4">JP610</strain>
    </source>
</reference>
<sequence length="165" mass="17124">MPPSVPSTWLPLHSGLPTSRNCLRESKSGRTSKDPATDAGTSPCVNACECNTSQCVPSCTGAMVLFADMDTGRIEYKHTPSAYTNTHHTTDGVGTAAHGHAVAIATDNAERAQPAGLGGCGILADEMGLGKTLELIGIILSNPRPPTTMLRNQLLDALVTDVTGP</sequence>
<dbReference type="Pfam" id="PF00176">
    <property type="entry name" value="SNF2-rel_dom"/>
    <property type="match status" value="1"/>
</dbReference>